<organism evidence="1 2">
    <name type="scientific">Trichomalopsis sarcophagae</name>
    <dbReference type="NCBI Taxonomy" id="543379"/>
    <lineage>
        <taxon>Eukaryota</taxon>
        <taxon>Metazoa</taxon>
        <taxon>Ecdysozoa</taxon>
        <taxon>Arthropoda</taxon>
        <taxon>Hexapoda</taxon>
        <taxon>Insecta</taxon>
        <taxon>Pterygota</taxon>
        <taxon>Neoptera</taxon>
        <taxon>Endopterygota</taxon>
        <taxon>Hymenoptera</taxon>
        <taxon>Apocrita</taxon>
        <taxon>Proctotrupomorpha</taxon>
        <taxon>Chalcidoidea</taxon>
        <taxon>Pteromalidae</taxon>
        <taxon>Pteromalinae</taxon>
        <taxon>Trichomalopsis</taxon>
    </lineage>
</organism>
<dbReference type="EMBL" id="NNAY01002350">
    <property type="protein sequence ID" value="OXU21489.1"/>
    <property type="molecule type" value="Genomic_DNA"/>
</dbReference>
<accession>A0A232ET02</accession>
<keyword evidence="2" id="KW-1185">Reference proteome</keyword>
<comment type="caution">
    <text evidence="1">The sequence shown here is derived from an EMBL/GenBank/DDBJ whole genome shotgun (WGS) entry which is preliminary data.</text>
</comment>
<evidence type="ECO:0000313" key="1">
    <source>
        <dbReference type="EMBL" id="OXU21489.1"/>
    </source>
</evidence>
<gene>
    <name evidence="1" type="ORF">TSAR_004471</name>
</gene>
<sequence length="442" mass="50037">MPILLRQFVSAHQKPLSNSTRDRASTVYIFLILNSRKYTTDDPKMRSTLFTCAVLVCSILVTHGHYKQWAATVDSLIHLTDIVKANDRLYTVTFSGDVVTITSISDSESKTCDLNVMQPNETLSDIDFGVFTLGNGKIVVRARALDKSKAYTGNNTLGQDLFIIVDPTDCSSLKTFRVQQQEHRVLLASIPYKNTFDLIYRSRPTENLQKAPQRYNDQGEQVQLDSFLCNEHEVSPKFRIATIKPYDSSAGYIAINDTNYQLVLKQLDSRFETKMETPIDEFESLSTAHGNITYCQITSDAISDTNKNEKQQRCHCHFLDAKLNKKSTFTVAKNKHARQAVLSNLLNGGAIVAVAYKDKPNVKTGNDDPDVRQYYLQRIDTDRKAREPVMITEKSIWNHKMKLFDMENGQICFYIGGETVPFKGPGTLKYGAWIYCVNVSDL</sequence>
<protein>
    <submittedName>
        <fullName evidence="1">Uncharacterized protein</fullName>
    </submittedName>
</protein>
<evidence type="ECO:0000313" key="2">
    <source>
        <dbReference type="Proteomes" id="UP000215335"/>
    </source>
</evidence>
<name>A0A232ET02_9HYME</name>
<reference evidence="1 2" key="1">
    <citation type="journal article" date="2017" name="Curr. Biol.">
        <title>The Evolution of Venom by Co-option of Single-Copy Genes.</title>
        <authorList>
            <person name="Martinson E.O."/>
            <person name="Mrinalini"/>
            <person name="Kelkar Y.D."/>
            <person name="Chang C.H."/>
            <person name="Werren J.H."/>
        </authorList>
    </citation>
    <scope>NUCLEOTIDE SEQUENCE [LARGE SCALE GENOMIC DNA]</scope>
    <source>
        <strain evidence="1 2">Alberta</strain>
        <tissue evidence="1">Whole body</tissue>
    </source>
</reference>
<dbReference type="AlphaFoldDB" id="A0A232ET02"/>
<proteinExistence type="predicted"/>
<dbReference type="Proteomes" id="UP000215335">
    <property type="component" value="Unassembled WGS sequence"/>
</dbReference>